<dbReference type="Pfam" id="PF01636">
    <property type="entry name" value="APH"/>
    <property type="match status" value="1"/>
</dbReference>
<gene>
    <name evidence="2" type="ORF">DFP97_103336</name>
</gene>
<dbReference type="RefSeq" id="WP_114379148.1">
    <property type="nucleotide sequence ID" value="NZ_QPJD01000003.1"/>
</dbReference>
<dbReference type="OrthoDB" id="9800774at2"/>
<accession>A0A368W714</accession>
<dbReference type="InterPro" id="IPR011009">
    <property type="entry name" value="Kinase-like_dom_sf"/>
</dbReference>
<proteinExistence type="predicted"/>
<sequence length="286" mass="32364">MINKFDNKIGEGGCAEVFVWEDASKIVKLAKPNTSTAALQAELHHCRIAWECGLPVPQPFELVKIEGRSGIVFERIYGDSIMKRFVERAVEQSKLQLPLNVFDDYVGARITARLFYQIHTHSVPNMPIQRENIKRDIRRAQYLPEADKLAVIAQLDQLPMKQQLCHGDPNPGNILLRDNDAVIIDWNNASSGNPEADLAEYIIMIRYAILPPHLPCEASVLLNATREASIRMFIEEYEKLSGIGYADIEPWIAPIAARKLIADAISEEEKILLVNEIRRRLHSNCS</sequence>
<dbReference type="Gene3D" id="3.90.1200.10">
    <property type="match status" value="1"/>
</dbReference>
<dbReference type="InterPro" id="IPR002575">
    <property type="entry name" value="Aminoglycoside_PTrfase"/>
</dbReference>
<dbReference type="AlphaFoldDB" id="A0A368W714"/>
<dbReference type="EMBL" id="QPJD01000003">
    <property type="protein sequence ID" value="RCW50315.1"/>
    <property type="molecule type" value="Genomic_DNA"/>
</dbReference>
<comment type="caution">
    <text evidence="2">The sequence shown here is derived from an EMBL/GenBank/DDBJ whole genome shotgun (WGS) entry which is preliminary data.</text>
</comment>
<reference evidence="2 3" key="1">
    <citation type="submission" date="2018-07" db="EMBL/GenBank/DDBJ databases">
        <title>Genomic Encyclopedia of Type Strains, Phase III (KMG-III): the genomes of soil and plant-associated and newly described type strains.</title>
        <authorList>
            <person name="Whitman W."/>
        </authorList>
    </citation>
    <scope>NUCLEOTIDE SEQUENCE [LARGE SCALE GENOMIC DNA]</scope>
    <source>
        <strain evidence="2 3">CECT 7506</strain>
    </source>
</reference>
<dbReference type="SUPFAM" id="SSF56112">
    <property type="entry name" value="Protein kinase-like (PK-like)"/>
    <property type="match status" value="1"/>
</dbReference>
<evidence type="ECO:0000259" key="1">
    <source>
        <dbReference type="Pfam" id="PF01636"/>
    </source>
</evidence>
<name>A0A368W714_9BACL</name>
<feature type="domain" description="Aminoglycoside phosphotransferase" evidence="1">
    <location>
        <begin position="17"/>
        <end position="201"/>
    </location>
</feature>
<organism evidence="2 3">
    <name type="scientific">Paenibacillus prosopidis</name>
    <dbReference type="NCBI Taxonomy" id="630520"/>
    <lineage>
        <taxon>Bacteria</taxon>
        <taxon>Bacillati</taxon>
        <taxon>Bacillota</taxon>
        <taxon>Bacilli</taxon>
        <taxon>Bacillales</taxon>
        <taxon>Paenibacillaceae</taxon>
        <taxon>Paenibacillus</taxon>
    </lineage>
</organism>
<dbReference type="Proteomes" id="UP000252415">
    <property type="component" value="Unassembled WGS sequence"/>
</dbReference>
<protein>
    <submittedName>
        <fullName evidence="2">Uncharacterized protein (TIGR02172 family)</fullName>
    </submittedName>
</protein>
<evidence type="ECO:0000313" key="2">
    <source>
        <dbReference type="EMBL" id="RCW50315.1"/>
    </source>
</evidence>
<keyword evidence="3" id="KW-1185">Reference proteome</keyword>
<evidence type="ECO:0000313" key="3">
    <source>
        <dbReference type="Proteomes" id="UP000252415"/>
    </source>
</evidence>